<sequence>MTKHTTRLVASALILSLIAGCATAPSGGAMRQTGNPPPPASAGDDPCSVGSSALAGAVAGALLGALIDGKRGAVKGAAVGGIAGAIGCVAINSQSRQTKTAAQIDKEYVTARGALPPEPQVVSYVPRLSNNVVQRGQPMRINTTVELVNGSKTPITEVREELVVYDTHGEPFKTKAKPLTNRSGGRFENSFELSLPEQAPQGTYTLKTNLYINNKLMARRDMSTQVVWDGKTAVQVAAL</sequence>
<organism evidence="4 5">
    <name type="scientific">Duganella qianjiadongensis</name>
    <dbReference type="NCBI Taxonomy" id="2692176"/>
    <lineage>
        <taxon>Bacteria</taxon>
        <taxon>Pseudomonadati</taxon>
        <taxon>Pseudomonadota</taxon>
        <taxon>Betaproteobacteria</taxon>
        <taxon>Burkholderiales</taxon>
        <taxon>Oxalobacteraceae</taxon>
        <taxon>Telluria group</taxon>
        <taxon>Duganella</taxon>
    </lineage>
</organism>
<evidence type="ECO:0000313" key="5">
    <source>
        <dbReference type="Proteomes" id="UP000478090"/>
    </source>
</evidence>
<feature type="chain" id="PRO_5045145631" evidence="2">
    <location>
        <begin position="25"/>
        <end position="239"/>
    </location>
</feature>
<feature type="signal peptide" evidence="2">
    <location>
        <begin position="1"/>
        <end position="24"/>
    </location>
</feature>
<evidence type="ECO:0000256" key="1">
    <source>
        <dbReference type="SAM" id="MobiDB-lite"/>
    </source>
</evidence>
<keyword evidence="5" id="KW-1185">Reference proteome</keyword>
<dbReference type="PROSITE" id="PS51257">
    <property type="entry name" value="PROKAR_LIPOPROTEIN"/>
    <property type="match status" value="1"/>
</dbReference>
<protein>
    <submittedName>
        <fullName evidence="4">Glycine zipper 2TM domain-containing protein</fullName>
    </submittedName>
</protein>
<dbReference type="InterPro" id="IPR008816">
    <property type="entry name" value="Gly_zipper_2TM_dom"/>
</dbReference>
<name>A0ABW9VMN2_9BURK</name>
<dbReference type="Pfam" id="PF05433">
    <property type="entry name" value="Rick_17kDa_Anti"/>
    <property type="match status" value="1"/>
</dbReference>
<accession>A0ABW9VMN2</accession>
<gene>
    <name evidence="4" type="ORF">GTP27_16060</name>
</gene>
<keyword evidence="2" id="KW-0732">Signal</keyword>
<dbReference type="Proteomes" id="UP000478090">
    <property type="component" value="Unassembled WGS sequence"/>
</dbReference>
<dbReference type="EMBL" id="WWCM01000011">
    <property type="protein sequence ID" value="MYM40843.1"/>
    <property type="molecule type" value="Genomic_DNA"/>
</dbReference>
<feature type="domain" description="Glycine zipper 2TM" evidence="3">
    <location>
        <begin position="53"/>
        <end position="86"/>
    </location>
</feature>
<evidence type="ECO:0000256" key="2">
    <source>
        <dbReference type="SAM" id="SignalP"/>
    </source>
</evidence>
<evidence type="ECO:0000259" key="3">
    <source>
        <dbReference type="Pfam" id="PF05433"/>
    </source>
</evidence>
<evidence type="ECO:0000313" key="4">
    <source>
        <dbReference type="EMBL" id="MYM40843.1"/>
    </source>
</evidence>
<proteinExistence type="predicted"/>
<reference evidence="4 5" key="1">
    <citation type="submission" date="2019-12" db="EMBL/GenBank/DDBJ databases">
        <title>Novel species isolated from a subtropical stream in China.</title>
        <authorList>
            <person name="Lu H."/>
        </authorList>
    </citation>
    <scope>NUCLEOTIDE SEQUENCE [LARGE SCALE GENOMIC DNA]</scope>
    <source>
        <strain evidence="4 5">CY13W</strain>
    </source>
</reference>
<dbReference type="RefSeq" id="WP_161040180.1">
    <property type="nucleotide sequence ID" value="NZ_WWCM01000011.1"/>
</dbReference>
<comment type="caution">
    <text evidence="4">The sequence shown here is derived from an EMBL/GenBank/DDBJ whole genome shotgun (WGS) entry which is preliminary data.</text>
</comment>
<feature type="region of interest" description="Disordered" evidence="1">
    <location>
        <begin position="27"/>
        <end position="47"/>
    </location>
</feature>